<evidence type="ECO:0000256" key="3">
    <source>
        <dbReference type="ARBA" id="ARBA00022679"/>
    </source>
</evidence>
<evidence type="ECO:0000313" key="10">
    <source>
        <dbReference type="EMBL" id="KAL0156574.1"/>
    </source>
</evidence>
<keyword evidence="7" id="KW-0829">Tyrosine-protein kinase</keyword>
<dbReference type="AlphaFoldDB" id="A0ABD0N343"/>
<organism evidence="10 11">
    <name type="scientific">Cirrhinus mrigala</name>
    <name type="common">Mrigala</name>
    <dbReference type="NCBI Taxonomy" id="683832"/>
    <lineage>
        <taxon>Eukaryota</taxon>
        <taxon>Metazoa</taxon>
        <taxon>Chordata</taxon>
        <taxon>Craniata</taxon>
        <taxon>Vertebrata</taxon>
        <taxon>Euteleostomi</taxon>
        <taxon>Actinopterygii</taxon>
        <taxon>Neopterygii</taxon>
        <taxon>Teleostei</taxon>
        <taxon>Ostariophysi</taxon>
        <taxon>Cypriniformes</taxon>
        <taxon>Cyprinidae</taxon>
        <taxon>Labeoninae</taxon>
        <taxon>Labeonini</taxon>
        <taxon>Cirrhinus</taxon>
    </lineage>
</organism>
<evidence type="ECO:0000256" key="7">
    <source>
        <dbReference type="ARBA" id="ARBA00023137"/>
    </source>
</evidence>
<dbReference type="EMBL" id="JAMKFB020000024">
    <property type="protein sequence ID" value="KAL0156574.1"/>
    <property type="molecule type" value="Genomic_DNA"/>
</dbReference>
<evidence type="ECO:0000256" key="8">
    <source>
        <dbReference type="SAM" id="MobiDB-lite"/>
    </source>
</evidence>
<feature type="region of interest" description="Disordered" evidence="8">
    <location>
        <begin position="1"/>
        <end position="25"/>
    </location>
</feature>
<reference evidence="10 11" key="1">
    <citation type="submission" date="2024-05" db="EMBL/GenBank/DDBJ databases">
        <title>Genome sequencing and assembly of Indian major carp, Cirrhinus mrigala (Hamilton, 1822).</title>
        <authorList>
            <person name="Mohindra V."/>
            <person name="Chowdhury L.M."/>
            <person name="Lal K."/>
            <person name="Jena J.K."/>
        </authorList>
    </citation>
    <scope>NUCLEOTIDE SEQUENCE [LARGE SCALE GENOMIC DNA]</scope>
    <source>
        <strain evidence="10">CM1030</strain>
        <tissue evidence="10">Blood</tissue>
    </source>
</reference>
<dbReference type="GO" id="GO:0004715">
    <property type="term" value="F:non-membrane spanning protein tyrosine kinase activity"/>
    <property type="evidence" value="ECO:0007669"/>
    <property type="project" value="UniProtKB-EC"/>
</dbReference>
<proteinExistence type="predicted"/>
<evidence type="ECO:0000256" key="2">
    <source>
        <dbReference type="ARBA" id="ARBA00022443"/>
    </source>
</evidence>
<name>A0ABD0N343_CIRMR</name>
<keyword evidence="5" id="KW-0418">Kinase</keyword>
<dbReference type="Proteomes" id="UP001529510">
    <property type="component" value="Unassembled WGS sequence"/>
</dbReference>
<dbReference type="InterPro" id="IPR049587">
    <property type="entry name" value="TNK-like_SAM"/>
</dbReference>
<accession>A0ABD0N343</accession>
<sequence>MAAVSDYQRHYNVKDEPDGGDMQSEEGTEWLMELLTDVQLQQYFMRIRDELNVTRLSHFDYVKNEDLEKIGMGRP</sequence>
<evidence type="ECO:0000259" key="9">
    <source>
        <dbReference type="Pfam" id="PF22931"/>
    </source>
</evidence>
<gene>
    <name evidence="10" type="ORF">M9458_047820</name>
</gene>
<feature type="non-terminal residue" evidence="10">
    <location>
        <position position="75"/>
    </location>
</feature>
<keyword evidence="3" id="KW-0808">Transferase</keyword>
<comment type="caution">
    <text evidence="10">The sequence shown here is derived from an EMBL/GenBank/DDBJ whole genome shotgun (WGS) entry which is preliminary data.</text>
</comment>
<dbReference type="GO" id="GO:0005524">
    <property type="term" value="F:ATP binding"/>
    <property type="evidence" value="ECO:0007669"/>
    <property type="project" value="UniProtKB-KW"/>
</dbReference>
<dbReference type="CDD" id="cd09539">
    <property type="entry name" value="SAM_TNK-like"/>
    <property type="match status" value="1"/>
</dbReference>
<evidence type="ECO:0000256" key="1">
    <source>
        <dbReference type="ARBA" id="ARBA00011903"/>
    </source>
</evidence>
<dbReference type="Pfam" id="PF22931">
    <property type="entry name" value="SAM_TNK"/>
    <property type="match status" value="1"/>
</dbReference>
<evidence type="ECO:0000256" key="4">
    <source>
        <dbReference type="ARBA" id="ARBA00022741"/>
    </source>
</evidence>
<feature type="domain" description="ACK/TNK-like SAM" evidence="9">
    <location>
        <begin position="31"/>
        <end position="75"/>
    </location>
</feature>
<keyword evidence="11" id="KW-1185">Reference proteome</keyword>
<feature type="compositionally biased region" description="Basic and acidic residues" evidence="8">
    <location>
        <begin position="7"/>
        <end position="17"/>
    </location>
</feature>
<protein>
    <recommendedName>
        <fullName evidence="1">non-specific protein-tyrosine kinase</fullName>
        <ecNumber evidence="1">2.7.10.2</ecNumber>
    </recommendedName>
</protein>
<evidence type="ECO:0000256" key="6">
    <source>
        <dbReference type="ARBA" id="ARBA00022840"/>
    </source>
</evidence>
<keyword evidence="2" id="KW-0728">SH3 domain</keyword>
<keyword evidence="4" id="KW-0547">Nucleotide-binding</keyword>
<dbReference type="EC" id="2.7.10.2" evidence="1"/>
<evidence type="ECO:0000256" key="5">
    <source>
        <dbReference type="ARBA" id="ARBA00022777"/>
    </source>
</evidence>
<evidence type="ECO:0000313" key="11">
    <source>
        <dbReference type="Proteomes" id="UP001529510"/>
    </source>
</evidence>
<dbReference type="InterPro" id="IPR055175">
    <property type="entry name" value="ACK/TNK-like_SAM"/>
</dbReference>
<keyword evidence="6" id="KW-0067">ATP-binding</keyword>